<keyword evidence="2" id="KW-1185">Reference proteome</keyword>
<protein>
    <submittedName>
        <fullName evidence="1">Uncharacterized protein</fullName>
    </submittedName>
</protein>
<gene>
    <name evidence="1" type="ORF">IW261DRAFT_1416223</name>
</gene>
<reference evidence="1" key="1">
    <citation type="submission" date="2023-06" db="EMBL/GenBank/DDBJ databases">
        <authorList>
            <consortium name="Lawrence Berkeley National Laboratory"/>
            <person name="Ahrendt S."/>
            <person name="Sahu N."/>
            <person name="Indic B."/>
            <person name="Wong-Bajracharya J."/>
            <person name="Merenyi Z."/>
            <person name="Ke H.-M."/>
            <person name="Monk M."/>
            <person name="Kocsube S."/>
            <person name="Drula E."/>
            <person name="Lipzen A."/>
            <person name="Balint B."/>
            <person name="Henrissat B."/>
            <person name="Andreopoulos B."/>
            <person name="Martin F.M."/>
            <person name="Harder C.B."/>
            <person name="Rigling D."/>
            <person name="Ford K.L."/>
            <person name="Foster G.D."/>
            <person name="Pangilinan J."/>
            <person name="Papanicolaou A."/>
            <person name="Barry K."/>
            <person name="LaButti K."/>
            <person name="Viragh M."/>
            <person name="Koriabine M."/>
            <person name="Yan M."/>
            <person name="Riley R."/>
            <person name="Champramary S."/>
            <person name="Plett K.L."/>
            <person name="Tsai I.J."/>
            <person name="Slot J."/>
            <person name="Sipos G."/>
            <person name="Plett J."/>
            <person name="Nagy L.G."/>
            <person name="Grigoriev I.V."/>
        </authorList>
    </citation>
    <scope>NUCLEOTIDE SEQUENCE</scope>
    <source>
        <strain evidence="1">ICMP 16352</strain>
    </source>
</reference>
<dbReference type="Proteomes" id="UP001175227">
    <property type="component" value="Unassembled WGS sequence"/>
</dbReference>
<evidence type="ECO:0000313" key="2">
    <source>
        <dbReference type="Proteomes" id="UP001175227"/>
    </source>
</evidence>
<evidence type="ECO:0000313" key="1">
    <source>
        <dbReference type="EMBL" id="KAK0486443.1"/>
    </source>
</evidence>
<name>A0AA39PNK5_9AGAR</name>
<comment type="caution">
    <text evidence="1">The sequence shown here is derived from an EMBL/GenBank/DDBJ whole genome shotgun (WGS) entry which is preliminary data.</text>
</comment>
<dbReference type="EMBL" id="JAUEPR010000004">
    <property type="protein sequence ID" value="KAK0486443.1"/>
    <property type="molecule type" value="Genomic_DNA"/>
</dbReference>
<organism evidence="1 2">
    <name type="scientific">Armillaria novae-zelandiae</name>
    <dbReference type="NCBI Taxonomy" id="153914"/>
    <lineage>
        <taxon>Eukaryota</taxon>
        <taxon>Fungi</taxon>
        <taxon>Dikarya</taxon>
        <taxon>Basidiomycota</taxon>
        <taxon>Agaricomycotina</taxon>
        <taxon>Agaricomycetes</taxon>
        <taxon>Agaricomycetidae</taxon>
        <taxon>Agaricales</taxon>
        <taxon>Marasmiineae</taxon>
        <taxon>Physalacriaceae</taxon>
        <taxon>Armillaria</taxon>
    </lineage>
</organism>
<proteinExistence type="predicted"/>
<dbReference type="AlphaFoldDB" id="A0AA39PNK5"/>
<sequence length="186" mass="21980">MRYYYMQSLRRQDPFFGDPQQTSSRSSSLQDIFPARVLLEAEMRYANVLAQNGVEKLSIFCGWHRSPQYRDEHYTLRGYDRAGWMVVTLEMKVGNAGRWFEYGPREQRRWLRNARNGRPLASKHFFRDRDHMEAWGIWDRVSCPLAALDILTLRSQWMSVAIEVPVEDLFVGYMIAQLCKPEIAHL</sequence>
<accession>A0AA39PNK5</accession>